<dbReference type="STRING" id="766136.BHF68_03505"/>
<comment type="caution">
    <text evidence="4">The sequence shown here is derived from an EMBL/GenBank/DDBJ whole genome shotgun (WGS) entry which is preliminary data.</text>
</comment>
<dbReference type="PRINTS" id="PR00469">
    <property type="entry name" value="PNDRDTASEII"/>
</dbReference>
<keyword evidence="1" id="KW-0285">Flavoprotein</keyword>
<accession>A0A1E5G6H2</accession>
<sequence length="290" mass="31422">MYAARGEAKVLVLDKAPGTGALALTHKIANYPGMMEEMTGEELVTKMRQHAKSFGATFVQTHVQGIMNGEDMKSIFTTDGIIQTKTIFIAIGARGGRKNKIIGEDTFVGRGVSYCATCDASFYKNKTVAVIGDNEEAVEEAMVLSKFADKILFYIPGKTLAGSLSIDTLKDNPKIIIKEKTKIKEIKGTDTVEGIVTAEDEEIKVDGVFIYLSGNQPNTEFVSSIVDTTEDGYIKANEYMETNIPGIFAGGDIRKPPIKQVVIAASDGAIAAMSVEKFIHKKSSVKPQYS</sequence>
<dbReference type="PANTHER" id="PTHR48105">
    <property type="entry name" value="THIOREDOXIN REDUCTASE 1-RELATED-RELATED"/>
    <property type="match status" value="1"/>
</dbReference>
<evidence type="ECO:0000259" key="3">
    <source>
        <dbReference type="Pfam" id="PF07992"/>
    </source>
</evidence>
<keyword evidence="5" id="KW-1185">Reference proteome</keyword>
<protein>
    <recommendedName>
        <fullName evidence="3">FAD/NAD(P)-binding domain-containing protein</fullName>
    </recommendedName>
</protein>
<keyword evidence="2" id="KW-0560">Oxidoreductase</keyword>
<evidence type="ECO:0000256" key="1">
    <source>
        <dbReference type="ARBA" id="ARBA00022630"/>
    </source>
</evidence>
<dbReference type="Proteomes" id="UP000094296">
    <property type="component" value="Unassembled WGS sequence"/>
</dbReference>
<organism evidence="4 5">
    <name type="scientific">Desulfuribacillus alkaliarsenatis</name>
    <dbReference type="NCBI Taxonomy" id="766136"/>
    <lineage>
        <taxon>Bacteria</taxon>
        <taxon>Bacillati</taxon>
        <taxon>Bacillota</taxon>
        <taxon>Desulfuribacillia</taxon>
        <taxon>Desulfuribacillales</taxon>
        <taxon>Desulfuribacillaceae</taxon>
        <taxon>Desulfuribacillus</taxon>
    </lineage>
</organism>
<dbReference type="Pfam" id="PF07992">
    <property type="entry name" value="Pyr_redox_2"/>
    <property type="match status" value="1"/>
</dbReference>
<reference evidence="4 5" key="1">
    <citation type="submission" date="2016-09" db="EMBL/GenBank/DDBJ databases">
        <title>Draft genome sequence for the type strain of Desulfuribacillus alkaliarsenatis AHT28, an obligately anaerobic, sulfidogenic bacterium isolated from Russian soda lake sediments.</title>
        <authorList>
            <person name="Abin C.A."/>
            <person name="Hollibaugh J.T."/>
        </authorList>
    </citation>
    <scope>NUCLEOTIDE SEQUENCE [LARGE SCALE GENOMIC DNA]</scope>
    <source>
        <strain evidence="4 5">AHT28</strain>
    </source>
</reference>
<dbReference type="InterPro" id="IPR023753">
    <property type="entry name" value="FAD/NAD-binding_dom"/>
</dbReference>
<evidence type="ECO:0000256" key="2">
    <source>
        <dbReference type="ARBA" id="ARBA00023002"/>
    </source>
</evidence>
<dbReference type="PRINTS" id="PR00368">
    <property type="entry name" value="FADPNR"/>
</dbReference>
<dbReference type="InterPro" id="IPR050097">
    <property type="entry name" value="Ferredoxin-NADP_redctase_2"/>
</dbReference>
<evidence type="ECO:0000313" key="5">
    <source>
        <dbReference type="Proteomes" id="UP000094296"/>
    </source>
</evidence>
<gene>
    <name evidence="4" type="ORF">BHF68_03505</name>
</gene>
<dbReference type="GO" id="GO:0016491">
    <property type="term" value="F:oxidoreductase activity"/>
    <property type="evidence" value="ECO:0007669"/>
    <property type="project" value="UniProtKB-KW"/>
</dbReference>
<name>A0A1E5G6H2_9FIRM</name>
<dbReference type="AlphaFoldDB" id="A0A1E5G6H2"/>
<dbReference type="Gene3D" id="3.50.50.60">
    <property type="entry name" value="FAD/NAD(P)-binding domain"/>
    <property type="match status" value="2"/>
</dbReference>
<dbReference type="InterPro" id="IPR036188">
    <property type="entry name" value="FAD/NAD-bd_sf"/>
</dbReference>
<dbReference type="EMBL" id="MIJE01000001">
    <property type="protein sequence ID" value="OEF98797.1"/>
    <property type="molecule type" value="Genomic_DNA"/>
</dbReference>
<evidence type="ECO:0000313" key="4">
    <source>
        <dbReference type="EMBL" id="OEF98797.1"/>
    </source>
</evidence>
<feature type="domain" description="FAD/NAD(P)-binding" evidence="3">
    <location>
        <begin position="2"/>
        <end position="268"/>
    </location>
</feature>
<proteinExistence type="predicted"/>
<dbReference type="SUPFAM" id="SSF51905">
    <property type="entry name" value="FAD/NAD(P)-binding domain"/>
    <property type="match status" value="2"/>
</dbReference>